<name>A0ABQ7JM00_9FUNG</name>
<dbReference type="InterPro" id="IPR001447">
    <property type="entry name" value="Arylamine_N-AcTrfase"/>
</dbReference>
<dbReference type="SUPFAM" id="SSF54001">
    <property type="entry name" value="Cysteine proteinases"/>
    <property type="match status" value="1"/>
</dbReference>
<evidence type="ECO:0000313" key="3">
    <source>
        <dbReference type="Proteomes" id="UP001194696"/>
    </source>
</evidence>
<dbReference type="Gene3D" id="3.30.2140.20">
    <property type="match status" value="1"/>
</dbReference>
<gene>
    <name evidence="2" type="primary">NAT3_1</name>
    <name evidence="2" type="ORF">BGZ96_001594</name>
</gene>
<dbReference type="Proteomes" id="UP001194696">
    <property type="component" value="Unassembled WGS sequence"/>
</dbReference>
<proteinExistence type="inferred from homology"/>
<dbReference type="PANTHER" id="PTHR11786">
    <property type="entry name" value="N-HYDROXYARYLAMINE O-ACETYLTRANSFERASE"/>
    <property type="match status" value="1"/>
</dbReference>
<accession>A0ABQ7JM00</accession>
<dbReference type="Pfam" id="PF00797">
    <property type="entry name" value="Acetyltransf_2"/>
    <property type="match status" value="1"/>
</dbReference>
<evidence type="ECO:0000313" key="2">
    <source>
        <dbReference type="EMBL" id="KAG0280356.1"/>
    </source>
</evidence>
<sequence>MTNDATPSPQEHFTRAQIFGILDRINFPLSHLPPNTLPAPTLATLQELQTRLVTTVPFETLSLRTTASRGVDLSLEGIYDRVVVQKRGGWCFSLNRLGFELLVGLGFRTQFTIGRVCKPFKPTDPLRYSAKTHRVSIVRFLDEATGSDTKYLFDIGFGNSAPLPLQLKEGATIEFGGHIRRMSTRTHIQAQPEILGNSPFEMWCIEEYLPADGVWIPWYAFSEQQFYENDCEVANFYTCYSPTSHFLKVFWCIRFTPVGEYYLLVDKKLMIKNANGLVKQIDFLTEQDRLDALKEYFDIVLTDEELKYHDSWIIPAEPVAEAAPSVDASVESSSSIDATFDLSTSPETSASIEASLEQTRNKIKHMDLNRNINGKIKA</sequence>
<protein>
    <submittedName>
        <fullName evidence="2">N-terminal acetyltransferase</fullName>
    </submittedName>
</protein>
<dbReference type="EMBL" id="JAAAIM010001270">
    <property type="protein sequence ID" value="KAG0280356.1"/>
    <property type="molecule type" value="Genomic_DNA"/>
</dbReference>
<comment type="caution">
    <text evidence="2">The sequence shown here is derived from an EMBL/GenBank/DDBJ whole genome shotgun (WGS) entry which is preliminary data.</text>
</comment>
<dbReference type="InterPro" id="IPR053710">
    <property type="entry name" value="Arylamine_NAT_domain_sf"/>
</dbReference>
<comment type="similarity">
    <text evidence="1">Belongs to the arylamine N-acetyltransferase family.</text>
</comment>
<organism evidence="2 3">
    <name type="scientific">Linnemannia gamsii</name>
    <dbReference type="NCBI Taxonomy" id="64522"/>
    <lineage>
        <taxon>Eukaryota</taxon>
        <taxon>Fungi</taxon>
        <taxon>Fungi incertae sedis</taxon>
        <taxon>Mucoromycota</taxon>
        <taxon>Mortierellomycotina</taxon>
        <taxon>Mortierellomycetes</taxon>
        <taxon>Mortierellales</taxon>
        <taxon>Mortierellaceae</taxon>
        <taxon>Linnemannia</taxon>
    </lineage>
</organism>
<dbReference type="InterPro" id="IPR038765">
    <property type="entry name" value="Papain-like_cys_pep_sf"/>
</dbReference>
<dbReference type="PANTHER" id="PTHR11786:SF0">
    <property type="entry name" value="ARYLAMINE N-ACETYLTRANSFERASE 4-RELATED"/>
    <property type="match status" value="1"/>
</dbReference>
<evidence type="ECO:0000256" key="1">
    <source>
        <dbReference type="ARBA" id="ARBA00006547"/>
    </source>
</evidence>
<reference evidence="2 3" key="1">
    <citation type="journal article" date="2020" name="Fungal Divers.">
        <title>Resolving the Mortierellaceae phylogeny through synthesis of multi-gene phylogenetics and phylogenomics.</title>
        <authorList>
            <person name="Vandepol N."/>
            <person name="Liber J."/>
            <person name="Desiro A."/>
            <person name="Na H."/>
            <person name="Kennedy M."/>
            <person name="Barry K."/>
            <person name="Grigoriev I.V."/>
            <person name="Miller A.N."/>
            <person name="O'Donnell K."/>
            <person name="Stajich J.E."/>
            <person name="Bonito G."/>
        </authorList>
    </citation>
    <scope>NUCLEOTIDE SEQUENCE [LARGE SCALE GENOMIC DNA]</scope>
    <source>
        <strain evidence="2 3">AD045</strain>
    </source>
</reference>
<keyword evidence="3" id="KW-1185">Reference proteome</keyword>